<name>A0ABN1TC53_9ACTN</name>
<proteinExistence type="predicted"/>
<organism evidence="1 2">
    <name type="scientific">Kitasatospora arboriphila</name>
    <dbReference type="NCBI Taxonomy" id="258052"/>
    <lineage>
        <taxon>Bacteria</taxon>
        <taxon>Bacillati</taxon>
        <taxon>Actinomycetota</taxon>
        <taxon>Actinomycetes</taxon>
        <taxon>Kitasatosporales</taxon>
        <taxon>Streptomycetaceae</taxon>
        <taxon>Kitasatospora</taxon>
    </lineage>
</organism>
<gene>
    <name evidence="1" type="ORF">GCM10009663_13900</name>
</gene>
<evidence type="ECO:0000313" key="1">
    <source>
        <dbReference type="EMBL" id="GAA1074477.1"/>
    </source>
</evidence>
<keyword evidence="2" id="KW-1185">Reference proteome</keyword>
<comment type="caution">
    <text evidence="1">The sequence shown here is derived from an EMBL/GenBank/DDBJ whole genome shotgun (WGS) entry which is preliminary data.</text>
</comment>
<reference evidence="1 2" key="1">
    <citation type="journal article" date="2019" name="Int. J. Syst. Evol. Microbiol.">
        <title>The Global Catalogue of Microorganisms (GCM) 10K type strain sequencing project: providing services to taxonomists for standard genome sequencing and annotation.</title>
        <authorList>
            <consortium name="The Broad Institute Genomics Platform"/>
            <consortium name="The Broad Institute Genome Sequencing Center for Infectious Disease"/>
            <person name="Wu L."/>
            <person name="Ma J."/>
        </authorList>
    </citation>
    <scope>NUCLEOTIDE SEQUENCE [LARGE SCALE GENOMIC DNA]</scope>
    <source>
        <strain evidence="1 2">JCM 13002</strain>
    </source>
</reference>
<sequence>MPDEIERWLVPDRAVPLAAKVPTVTIPTKPTVTTAAAAAAVPALRSTISTIPDVASVASVPEGIAQRNQHRYEE</sequence>
<protein>
    <submittedName>
        <fullName evidence="1">Uncharacterized protein</fullName>
    </submittedName>
</protein>
<evidence type="ECO:0000313" key="2">
    <source>
        <dbReference type="Proteomes" id="UP001499987"/>
    </source>
</evidence>
<dbReference type="Proteomes" id="UP001499987">
    <property type="component" value="Unassembled WGS sequence"/>
</dbReference>
<dbReference type="EMBL" id="BAAALD010000008">
    <property type="protein sequence ID" value="GAA1074477.1"/>
    <property type="molecule type" value="Genomic_DNA"/>
</dbReference>
<accession>A0ABN1TC53</accession>